<dbReference type="OrthoDB" id="109543at2759"/>
<evidence type="ECO:0000313" key="1">
    <source>
        <dbReference type="EMBL" id="EFC35464.1"/>
    </source>
</evidence>
<dbReference type="InParanoid" id="D2W638"/>
<dbReference type="eggNOG" id="ENOG502RZRM">
    <property type="taxonomic scope" value="Eukaryota"/>
</dbReference>
<name>D2W638_NAEGR</name>
<evidence type="ECO:0000313" key="2">
    <source>
        <dbReference type="Proteomes" id="UP000006671"/>
    </source>
</evidence>
<organism evidence="2">
    <name type="scientific">Naegleria gruberi</name>
    <name type="common">Amoeba</name>
    <dbReference type="NCBI Taxonomy" id="5762"/>
    <lineage>
        <taxon>Eukaryota</taxon>
        <taxon>Discoba</taxon>
        <taxon>Heterolobosea</taxon>
        <taxon>Tetramitia</taxon>
        <taxon>Eutetramitia</taxon>
        <taxon>Vahlkampfiidae</taxon>
        <taxon>Naegleria</taxon>
    </lineage>
</organism>
<reference evidence="1 2" key="1">
    <citation type="journal article" date="2010" name="Cell">
        <title>The genome of Naegleria gruberi illuminates early eukaryotic versatility.</title>
        <authorList>
            <person name="Fritz-Laylin L.K."/>
            <person name="Prochnik S.E."/>
            <person name="Ginger M.L."/>
            <person name="Dacks J.B."/>
            <person name="Carpenter M.L."/>
            <person name="Field M.C."/>
            <person name="Kuo A."/>
            <person name="Paredez A."/>
            <person name="Chapman J."/>
            <person name="Pham J."/>
            <person name="Shu S."/>
            <person name="Neupane R."/>
            <person name="Cipriano M."/>
            <person name="Mancuso J."/>
            <person name="Tu H."/>
            <person name="Salamov A."/>
            <person name="Lindquist E."/>
            <person name="Shapiro H."/>
            <person name="Lucas S."/>
            <person name="Grigoriev I.V."/>
            <person name="Cande W.Z."/>
            <person name="Fulton C."/>
            <person name="Rokhsar D.S."/>
            <person name="Dawson S.C."/>
        </authorList>
    </citation>
    <scope>NUCLEOTIDE SEQUENCE [LARGE SCALE GENOMIC DNA]</scope>
    <source>
        <strain evidence="1 2">NEG-M</strain>
    </source>
</reference>
<protein>
    <submittedName>
        <fullName evidence="1">Uncharacterized protein</fullName>
    </submittedName>
</protein>
<dbReference type="AlphaFoldDB" id="D2W638"/>
<dbReference type="Proteomes" id="UP000006671">
    <property type="component" value="Unassembled WGS sequence"/>
</dbReference>
<keyword evidence="2" id="KW-1185">Reference proteome</keyword>
<accession>D2W638</accession>
<dbReference type="OMA" id="GNTHASI"/>
<dbReference type="RefSeq" id="XP_002668208.1">
    <property type="nucleotide sequence ID" value="XM_002668162.1"/>
</dbReference>
<dbReference type="VEuPathDB" id="AmoebaDB:NAEGRDRAFT_76881"/>
<dbReference type="GeneID" id="8856378"/>
<dbReference type="EMBL" id="GG739214">
    <property type="protein sequence ID" value="EFC35464.1"/>
    <property type="molecule type" value="Genomic_DNA"/>
</dbReference>
<sequence>MCKLMNSMVVEIMKGNTHASIKALYGYMYFHRWLIYLSEKFPRIVKRFEHQVNQFNNTEKERLKSSCPNLGEFLPKLSILGESKLTWSSVKKSIVEETSIRNALWVIKMYPQLSRLNESDSERCEKSWEANKVSCKLIMFHVFFLRNIVEQYSNLSLEEFGRLYDTNYGCPPRTKSGDLLEDVLQREIFRIQQVSTFQQYFEYVGVRNLKDESSIAKYLRNCVTISYERGYHG</sequence>
<proteinExistence type="predicted"/>
<gene>
    <name evidence="1" type="ORF">NAEGRDRAFT_76881</name>
</gene>
<dbReference type="KEGG" id="ngr:NAEGRDRAFT_76881"/>